<dbReference type="PROSITE" id="PS50106">
    <property type="entry name" value="PDZ"/>
    <property type="match status" value="2"/>
</dbReference>
<dbReference type="PANTHER" id="PTHR12345">
    <property type="entry name" value="SYNTENIN RELATED"/>
    <property type="match status" value="1"/>
</dbReference>
<protein>
    <recommendedName>
        <fullName evidence="2">PDZ domain-containing protein</fullName>
    </recommendedName>
</protein>
<dbReference type="SUPFAM" id="SSF50156">
    <property type="entry name" value="PDZ domain-like"/>
    <property type="match status" value="2"/>
</dbReference>
<organism evidence="3">
    <name type="scientific">Menopon gallinae</name>
    <name type="common">poultry shaft louse</name>
    <dbReference type="NCBI Taxonomy" id="328185"/>
    <lineage>
        <taxon>Eukaryota</taxon>
        <taxon>Metazoa</taxon>
        <taxon>Ecdysozoa</taxon>
        <taxon>Arthropoda</taxon>
        <taxon>Hexapoda</taxon>
        <taxon>Insecta</taxon>
        <taxon>Pterygota</taxon>
        <taxon>Neoptera</taxon>
        <taxon>Paraneoptera</taxon>
        <taxon>Psocodea</taxon>
        <taxon>Troctomorpha</taxon>
        <taxon>Phthiraptera</taxon>
        <taxon>Amblycera</taxon>
        <taxon>Menoponidae</taxon>
        <taxon>Menopon</taxon>
    </lineage>
</organism>
<comment type="caution">
    <text evidence="3">The sequence shown here is derived from an EMBL/GenBank/DDBJ whole genome shotgun (WGS) entry which is preliminary data.</text>
</comment>
<dbReference type="GO" id="GO:0005737">
    <property type="term" value="C:cytoplasm"/>
    <property type="evidence" value="ECO:0007669"/>
    <property type="project" value="TreeGrafter"/>
</dbReference>
<dbReference type="CDD" id="cd06721">
    <property type="entry name" value="PDZ1_syntenin-like"/>
    <property type="match status" value="1"/>
</dbReference>
<accession>A0AAW2HS53</accession>
<evidence type="ECO:0000256" key="1">
    <source>
        <dbReference type="ARBA" id="ARBA00022737"/>
    </source>
</evidence>
<keyword evidence="1" id="KW-0677">Repeat</keyword>
<dbReference type="FunFam" id="2.30.42.10:FF:000043">
    <property type="entry name" value="Syntenin-1 isoform X1"/>
    <property type="match status" value="1"/>
</dbReference>
<feature type="domain" description="PDZ" evidence="2">
    <location>
        <begin position="134"/>
        <end position="200"/>
    </location>
</feature>
<dbReference type="Pfam" id="PF00595">
    <property type="entry name" value="PDZ"/>
    <property type="match status" value="1"/>
</dbReference>
<dbReference type="SMART" id="SM00228">
    <property type="entry name" value="PDZ"/>
    <property type="match status" value="2"/>
</dbReference>
<feature type="domain" description="PDZ" evidence="2">
    <location>
        <begin position="218"/>
        <end position="293"/>
    </location>
</feature>
<evidence type="ECO:0000259" key="2">
    <source>
        <dbReference type="PROSITE" id="PS50106"/>
    </source>
</evidence>
<dbReference type="EMBL" id="JARGDH010000003">
    <property type="protein sequence ID" value="KAL0272481.1"/>
    <property type="molecule type" value="Genomic_DNA"/>
</dbReference>
<dbReference type="InterPro" id="IPR036034">
    <property type="entry name" value="PDZ_sf"/>
</dbReference>
<dbReference type="CDD" id="cd06794">
    <property type="entry name" value="PDZ2_syntenin-like"/>
    <property type="match status" value="1"/>
</dbReference>
<dbReference type="GO" id="GO:0005886">
    <property type="term" value="C:plasma membrane"/>
    <property type="evidence" value="ECO:0007669"/>
    <property type="project" value="TreeGrafter"/>
</dbReference>
<sequence>MALYPSLEDMKIDQLMKAQSEVQNSGRASLAPFGLSNNTPYPLTPSAPLIYETSQPAPNAPVYPSLGEYMGLELSHDVIAANMPEYLQAPSNTALVTRPNYAVEPVNKIGALVAPLSGQSEGLKKGFVTNGVREVILCKNAEGKIGLRVQHINSGIFVSLVTKDSPAAQVGLRFGDQILQINGSNVAGYTMDKVHDIFKKCPVNGISVVVRDRPFERTVTLHKDSAGKIGFSFKDGKIINLVLDSSAARNGVLTDHNLLEVNGQNVIGLKDKEITKIIAEGGNIITVTIIPSFIYQHMTKSMSSSLIKGSMDHSIPAF</sequence>
<reference evidence="3" key="1">
    <citation type="journal article" date="2024" name="Gigascience">
        <title>Chromosome-level genome of the poultry shaft louse Menopon gallinae provides insight into the host-switching and adaptive evolution of parasitic lice.</title>
        <authorList>
            <person name="Xu Y."/>
            <person name="Ma L."/>
            <person name="Liu S."/>
            <person name="Liang Y."/>
            <person name="Liu Q."/>
            <person name="He Z."/>
            <person name="Tian L."/>
            <person name="Duan Y."/>
            <person name="Cai W."/>
            <person name="Li H."/>
            <person name="Song F."/>
        </authorList>
    </citation>
    <scope>NUCLEOTIDE SEQUENCE</scope>
    <source>
        <strain evidence="3">Cailab_2023a</strain>
    </source>
</reference>
<evidence type="ECO:0000313" key="3">
    <source>
        <dbReference type="EMBL" id="KAL0272481.1"/>
    </source>
</evidence>
<proteinExistence type="predicted"/>
<dbReference type="InterPro" id="IPR051230">
    <property type="entry name" value="APP-Binding"/>
</dbReference>
<gene>
    <name evidence="3" type="ORF">PYX00_005430</name>
</gene>
<name>A0AAW2HS53_9NEOP</name>
<dbReference type="Gene3D" id="2.30.42.10">
    <property type="match status" value="2"/>
</dbReference>
<dbReference type="InterPro" id="IPR001478">
    <property type="entry name" value="PDZ"/>
</dbReference>
<dbReference type="PANTHER" id="PTHR12345:SF3">
    <property type="entry name" value="PDZ DOMAIN-CONTAINING PROTEIN"/>
    <property type="match status" value="1"/>
</dbReference>
<dbReference type="AlphaFoldDB" id="A0AAW2HS53"/>